<evidence type="ECO:0000256" key="5">
    <source>
        <dbReference type="ARBA" id="ARBA00022741"/>
    </source>
</evidence>
<comment type="subcellular location">
    <subcellularLocation>
        <location evidence="1">Cell membrane</location>
        <topology evidence="1">Peripheral membrane protein</topology>
    </subcellularLocation>
</comment>
<dbReference type="PROSITE" id="PS50893">
    <property type="entry name" value="ABC_TRANSPORTER_2"/>
    <property type="match status" value="1"/>
</dbReference>
<keyword evidence="4" id="KW-0997">Cell inner membrane</keyword>
<dbReference type="AlphaFoldDB" id="A0A0F9Q036"/>
<evidence type="ECO:0000256" key="2">
    <source>
        <dbReference type="ARBA" id="ARBA00022448"/>
    </source>
</evidence>
<evidence type="ECO:0000256" key="4">
    <source>
        <dbReference type="ARBA" id="ARBA00022519"/>
    </source>
</evidence>
<keyword evidence="5" id="KW-0547">Nucleotide-binding</keyword>
<dbReference type="InterPro" id="IPR027417">
    <property type="entry name" value="P-loop_NTPase"/>
</dbReference>
<evidence type="ECO:0000256" key="6">
    <source>
        <dbReference type="ARBA" id="ARBA00022840"/>
    </source>
</evidence>
<sequence>MKKILEIKNLSVEYFLENRNILALQNVNIDLFENEVIGIIGESASGKSTLGHAIISLLDKSAKITNGQILFENENLLNKKEKELQKIRGKKISIIFQDPFSSLNPTMKIGKQILEAIDINPSKEKVFALLKDVGIQDEKLRYSQYPHQISGGMRQRVMIAIAIACRPKIIIADEPTTSLDTTYQLQIIDLLKDINKKYKSSIIFISHNIALVSNIAKKLYIMNSGKIIEEAFAEDILEKAKHPFTKLLLNSLIKIDKNEKTKKLKK</sequence>
<dbReference type="EMBL" id="LAZR01005577">
    <property type="protein sequence ID" value="KKM98797.1"/>
    <property type="molecule type" value="Genomic_DNA"/>
</dbReference>
<dbReference type="InterPro" id="IPR017871">
    <property type="entry name" value="ABC_transporter-like_CS"/>
</dbReference>
<name>A0A0F9Q036_9ZZZZ</name>
<keyword evidence="8" id="KW-0472">Membrane</keyword>
<dbReference type="CDD" id="cd03257">
    <property type="entry name" value="ABC_NikE_OppD_transporters"/>
    <property type="match status" value="1"/>
</dbReference>
<dbReference type="InterPro" id="IPR050388">
    <property type="entry name" value="ABC_Ni/Peptide_Import"/>
</dbReference>
<evidence type="ECO:0000313" key="10">
    <source>
        <dbReference type="EMBL" id="KKM98797.1"/>
    </source>
</evidence>
<dbReference type="SUPFAM" id="SSF52540">
    <property type="entry name" value="P-loop containing nucleoside triphosphate hydrolases"/>
    <property type="match status" value="1"/>
</dbReference>
<dbReference type="InterPro" id="IPR003593">
    <property type="entry name" value="AAA+_ATPase"/>
</dbReference>
<evidence type="ECO:0000256" key="3">
    <source>
        <dbReference type="ARBA" id="ARBA00022475"/>
    </source>
</evidence>
<proteinExistence type="predicted"/>
<dbReference type="Gene3D" id="3.40.50.300">
    <property type="entry name" value="P-loop containing nucleotide triphosphate hydrolases"/>
    <property type="match status" value="1"/>
</dbReference>
<dbReference type="PROSITE" id="PS00211">
    <property type="entry name" value="ABC_TRANSPORTER_1"/>
    <property type="match status" value="1"/>
</dbReference>
<keyword evidence="7" id="KW-1278">Translocase</keyword>
<organism evidence="10">
    <name type="scientific">marine sediment metagenome</name>
    <dbReference type="NCBI Taxonomy" id="412755"/>
    <lineage>
        <taxon>unclassified sequences</taxon>
        <taxon>metagenomes</taxon>
        <taxon>ecological metagenomes</taxon>
    </lineage>
</organism>
<dbReference type="InterPro" id="IPR003439">
    <property type="entry name" value="ABC_transporter-like_ATP-bd"/>
</dbReference>
<keyword evidence="6" id="KW-0067">ATP-binding</keyword>
<dbReference type="GO" id="GO:0016887">
    <property type="term" value="F:ATP hydrolysis activity"/>
    <property type="evidence" value="ECO:0007669"/>
    <property type="project" value="InterPro"/>
</dbReference>
<dbReference type="GO" id="GO:0005524">
    <property type="term" value="F:ATP binding"/>
    <property type="evidence" value="ECO:0007669"/>
    <property type="project" value="UniProtKB-KW"/>
</dbReference>
<gene>
    <name evidence="10" type="ORF">LCGC14_1154280</name>
</gene>
<evidence type="ECO:0000256" key="1">
    <source>
        <dbReference type="ARBA" id="ARBA00004202"/>
    </source>
</evidence>
<accession>A0A0F9Q036</accession>
<dbReference type="SMART" id="SM00382">
    <property type="entry name" value="AAA"/>
    <property type="match status" value="1"/>
</dbReference>
<keyword evidence="3" id="KW-1003">Cell membrane</keyword>
<protein>
    <recommendedName>
        <fullName evidence="9">ABC transporter domain-containing protein</fullName>
    </recommendedName>
</protein>
<reference evidence="10" key="1">
    <citation type="journal article" date="2015" name="Nature">
        <title>Complex archaea that bridge the gap between prokaryotes and eukaryotes.</title>
        <authorList>
            <person name="Spang A."/>
            <person name="Saw J.H."/>
            <person name="Jorgensen S.L."/>
            <person name="Zaremba-Niedzwiedzka K."/>
            <person name="Martijn J."/>
            <person name="Lind A.E."/>
            <person name="van Eijk R."/>
            <person name="Schleper C."/>
            <person name="Guy L."/>
            <person name="Ettema T.J."/>
        </authorList>
    </citation>
    <scope>NUCLEOTIDE SEQUENCE</scope>
</reference>
<dbReference type="PANTHER" id="PTHR43297:SF14">
    <property type="entry name" value="ATPASE AAA-TYPE CORE DOMAIN-CONTAINING PROTEIN"/>
    <property type="match status" value="1"/>
</dbReference>
<comment type="caution">
    <text evidence="10">The sequence shown here is derived from an EMBL/GenBank/DDBJ whole genome shotgun (WGS) entry which is preliminary data.</text>
</comment>
<evidence type="ECO:0000256" key="7">
    <source>
        <dbReference type="ARBA" id="ARBA00022967"/>
    </source>
</evidence>
<dbReference type="GO" id="GO:0005886">
    <property type="term" value="C:plasma membrane"/>
    <property type="evidence" value="ECO:0007669"/>
    <property type="project" value="UniProtKB-SubCell"/>
</dbReference>
<feature type="domain" description="ABC transporter" evidence="9">
    <location>
        <begin position="5"/>
        <end position="249"/>
    </location>
</feature>
<dbReference type="FunFam" id="3.40.50.300:FF:000016">
    <property type="entry name" value="Oligopeptide ABC transporter ATP-binding component"/>
    <property type="match status" value="1"/>
</dbReference>
<dbReference type="Pfam" id="PF00005">
    <property type="entry name" value="ABC_tran"/>
    <property type="match status" value="1"/>
</dbReference>
<dbReference type="PANTHER" id="PTHR43297">
    <property type="entry name" value="OLIGOPEPTIDE TRANSPORT ATP-BINDING PROTEIN APPD"/>
    <property type="match status" value="1"/>
</dbReference>
<evidence type="ECO:0000259" key="9">
    <source>
        <dbReference type="PROSITE" id="PS50893"/>
    </source>
</evidence>
<evidence type="ECO:0000256" key="8">
    <source>
        <dbReference type="ARBA" id="ARBA00023136"/>
    </source>
</evidence>
<keyword evidence="2" id="KW-0813">Transport</keyword>